<keyword evidence="1" id="KW-1133">Transmembrane helix</keyword>
<reference evidence="2" key="1">
    <citation type="submission" date="2018-01" db="EMBL/GenBank/DDBJ databases">
        <title>An insight into the sialome of Amazonian anophelines.</title>
        <authorList>
            <person name="Ribeiro J.M."/>
            <person name="Scarpassa V."/>
            <person name="Calvo E."/>
        </authorList>
    </citation>
    <scope>NUCLEOTIDE SEQUENCE</scope>
</reference>
<dbReference type="AlphaFoldDB" id="A0A2M4D2B2"/>
<accession>A0A2M4D2B2</accession>
<keyword evidence="1" id="KW-0812">Transmembrane</keyword>
<keyword evidence="1" id="KW-0472">Membrane</keyword>
<dbReference type="EMBL" id="GGFL01007463">
    <property type="protein sequence ID" value="MBW71641.1"/>
    <property type="molecule type" value="Transcribed_RNA"/>
</dbReference>
<organism evidence="2">
    <name type="scientific">Anopheles darlingi</name>
    <name type="common">Mosquito</name>
    <dbReference type="NCBI Taxonomy" id="43151"/>
    <lineage>
        <taxon>Eukaryota</taxon>
        <taxon>Metazoa</taxon>
        <taxon>Ecdysozoa</taxon>
        <taxon>Arthropoda</taxon>
        <taxon>Hexapoda</taxon>
        <taxon>Insecta</taxon>
        <taxon>Pterygota</taxon>
        <taxon>Neoptera</taxon>
        <taxon>Endopterygota</taxon>
        <taxon>Diptera</taxon>
        <taxon>Nematocera</taxon>
        <taxon>Culicoidea</taxon>
        <taxon>Culicidae</taxon>
        <taxon>Anophelinae</taxon>
        <taxon>Anopheles</taxon>
    </lineage>
</organism>
<evidence type="ECO:0000313" key="2">
    <source>
        <dbReference type="EMBL" id="MBW71641.1"/>
    </source>
</evidence>
<proteinExistence type="predicted"/>
<name>A0A2M4D2B2_ANODA</name>
<protein>
    <submittedName>
        <fullName evidence="2">Uncharacterized protein</fullName>
    </submittedName>
</protein>
<feature type="transmembrane region" description="Helical" evidence="1">
    <location>
        <begin position="45"/>
        <end position="64"/>
    </location>
</feature>
<evidence type="ECO:0000256" key="1">
    <source>
        <dbReference type="SAM" id="Phobius"/>
    </source>
</evidence>
<sequence length="96" mass="11048">MNGERRKIAKPLTMFSALLFLLLLSTLLQSLPSFCIVLHLFRGFFFFFSRSASSIMIVLFSFPFRATSIRNNFPVSQRDRHAPTATGDHGWWCDLC</sequence>